<feature type="transmembrane region" description="Helical" evidence="1">
    <location>
        <begin position="36"/>
        <end position="53"/>
    </location>
</feature>
<accession>A0ABT7HFN6</accession>
<organism evidence="2 3">
    <name type="scientific">Marinobacter albus</name>
    <dbReference type="NCBI Taxonomy" id="3030833"/>
    <lineage>
        <taxon>Bacteria</taxon>
        <taxon>Pseudomonadati</taxon>
        <taxon>Pseudomonadota</taxon>
        <taxon>Gammaproteobacteria</taxon>
        <taxon>Pseudomonadales</taxon>
        <taxon>Marinobacteraceae</taxon>
        <taxon>Marinobacter</taxon>
    </lineage>
</organism>
<proteinExistence type="predicted"/>
<dbReference type="SUPFAM" id="SSF53649">
    <property type="entry name" value="Alkaline phosphatase-like"/>
    <property type="match status" value="1"/>
</dbReference>
<gene>
    <name evidence="2" type="ORF">QQF73_12105</name>
</gene>
<keyword evidence="1" id="KW-1133">Transmembrane helix</keyword>
<feature type="transmembrane region" description="Helical" evidence="1">
    <location>
        <begin position="152"/>
        <end position="176"/>
    </location>
</feature>
<feature type="transmembrane region" description="Helical" evidence="1">
    <location>
        <begin position="12"/>
        <end position="30"/>
    </location>
</feature>
<evidence type="ECO:0000313" key="3">
    <source>
        <dbReference type="Proteomes" id="UP001223547"/>
    </source>
</evidence>
<dbReference type="Proteomes" id="UP001223547">
    <property type="component" value="Unassembled WGS sequence"/>
</dbReference>
<evidence type="ECO:0000256" key="1">
    <source>
        <dbReference type="SAM" id="Phobius"/>
    </source>
</evidence>
<protein>
    <submittedName>
        <fullName evidence="2">Sulfatase</fullName>
    </submittedName>
</protein>
<keyword evidence="3" id="KW-1185">Reference proteome</keyword>
<sequence length="526" mass="57522">MTTGSGVTRARLRTLFWFLILNTLLLVPALALPGSMPWLSVEALALWGLLCLGPRRWPGLGNVLTLVYSLLALLVLVDVLVRQSLGRGLNLYLEVGLLDAAWNLLDTNLGPVTAGLALALLIGLLAAVGRLFSMSLERLRQQVPESPLKPLLLAATLALTGVATPLIGSPTLALIAHQAELVTETHQAFAAFSEQLRDQPTTEEAPTPLPMLANRDVILGFLESYGVSTLTDSRYRSVVGQRLEAMSRELAAAGLTVATGRLQSPIQGGQSWLGHLSVLSGHWIHNQLTYETFLSSGLPTLIDDFHGTGHQTLAVMPAITQAWPEGRLLRYGQIYAHDDLDYQGPPFNWVTMPDQYTWHRFQQLREQAPGPLFAELALISSHAPWVPVLPVLEDWDAIGNGRAFERWRDAGEPPVSLWRDPDRVRTQYARAIDYTLAVASGFAARNVGQKTLMILLGDHQPAPLITGDNASRDVVVHVISGDPALVQPFLSGELPGFRLGTRPDLKTAGAPMSRFRPFLHRSFGRH</sequence>
<name>A0ABT7HFN6_9GAMM</name>
<keyword evidence="1" id="KW-0472">Membrane</keyword>
<dbReference type="RefSeq" id="WP_285368362.1">
    <property type="nucleotide sequence ID" value="NZ_JASSQD010000002.1"/>
</dbReference>
<reference evidence="2 3" key="1">
    <citation type="submission" date="2023-05" db="EMBL/GenBank/DDBJ databases">
        <title>Marinobacter albus sp. nov., a marine bacterium isolated from sand in a coastal intertidal zone of huludao.</title>
        <authorList>
            <person name="Deng T."/>
        </authorList>
    </citation>
    <scope>NUCLEOTIDE SEQUENCE [LARGE SCALE GENOMIC DNA]</scope>
    <source>
        <strain evidence="2 3">M216</strain>
    </source>
</reference>
<dbReference type="EMBL" id="JASSQD010000002">
    <property type="protein sequence ID" value="MDK9558366.1"/>
    <property type="molecule type" value="Genomic_DNA"/>
</dbReference>
<keyword evidence="1" id="KW-0812">Transmembrane</keyword>
<dbReference type="InterPro" id="IPR017850">
    <property type="entry name" value="Alkaline_phosphatase_core_sf"/>
</dbReference>
<dbReference type="Gene3D" id="3.40.720.10">
    <property type="entry name" value="Alkaline Phosphatase, subunit A"/>
    <property type="match status" value="1"/>
</dbReference>
<evidence type="ECO:0000313" key="2">
    <source>
        <dbReference type="EMBL" id="MDK9558366.1"/>
    </source>
</evidence>
<feature type="transmembrane region" description="Helical" evidence="1">
    <location>
        <begin position="112"/>
        <end position="132"/>
    </location>
</feature>
<feature type="transmembrane region" description="Helical" evidence="1">
    <location>
        <begin position="60"/>
        <end position="81"/>
    </location>
</feature>
<comment type="caution">
    <text evidence="2">The sequence shown here is derived from an EMBL/GenBank/DDBJ whole genome shotgun (WGS) entry which is preliminary data.</text>
</comment>